<dbReference type="GO" id="GO:0006260">
    <property type="term" value="P:DNA replication"/>
    <property type="evidence" value="ECO:0007669"/>
    <property type="project" value="InterPro"/>
</dbReference>
<dbReference type="SMART" id="SM00487">
    <property type="entry name" value="DEXDc"/>
    <property type="match status" value="1"/>
</dbReference>
<proteinExistence type="inferred from homology"/>
<dbReference type="InterPro" id="IPR011545">
    <property type="entry name" value="DEAD/DEAH_box_helicase_dom"/>
</dbReference>
<keyword evidence="6" id="KW-0067">ATP-binding</keyword>
<evidence type="ECO:0000259" key="13">
    <source>
        <dbReference type="PROSITE" id="PS51192"/>
    </source>
</evidence>
<feature type="compositionally biased region" description="Polar residues" evidence="12">
    <location>
        <begin position="312"/>
        <end position="327"/>
    </location>
</feature>
<evidence type="ECO:0000259" key="14">
    <source>
        <dbReference type="PROSITE" id="PS51194"/>
    </source>
</evidence>
<dbReference type="GO" id="GO:0005634">
    <property type="term" value="C:nucleus"/>
    <property type="evidence" value="ECO:0007669"/>
    <property type="project" value="UniProtKB-SubCell"/>
</dbReference>
<evidence type="ECO:0000256" key="10">
    <source>
        <dbReference type="ARBA" id="ARBA00034617"/>
    </source>
</evidence>
<feature type="compositionally biased region" description="Low complexity" evidence="12">
    <location>
        <begin position="1665"/>
        <end position="1680"/>
    </location>
</feature>
<evidence type="ECO:0000256" key="6">
    <source>
        <dbReference type="ARBA" id="ARBA00022840"/>
    </source>
</evidence>
<feature type="region of interest" description="Disordered" evidence="12">
    <location>
        <begin position="21"/>
        <end position="76"/>
    </location>
</feature>
<evidence type="ECO:0000256" key="12">
    <source>
        <dbReference type="SAM" id="MobiDB-lite"/>
    </source>
</evidence>
<feature type="compositionally biased region" description="Basic and acidic residues" evidence="12">
    <location>
        <begin position="379"/>
        <end position="392"/>
    </location>
</feature>
<dbReference type="InterPro" id="IPR018982">
    <property type="entry name" value="RQC_domain"/>
</dbReference>
<keyword evidence="8" id="KW-0413">Isomerase</keyword>
<evidence type="ECO:0000256" key="7">
    <source>
        <dbReference type="ARBA" id="ARBA00023125"/>
    </source>
</evidence>
<feature type="compositionally biased region" description="Gly residues" evidence="12">
    <location>
        <begin position="1697"/>
        <end position="1706"/>
    </location>
</feature>
<comment type="subcellular location">
    <subcellularLocation>
        <location evidence="1">Nucleus</location>
    </subcellularLocation>
</comment>
<feature type="domain" description="Helicase C-terminal" evidence="14">
    <location>
        <begin position="1052"/>
        <end position="1200"/>
    </location>
</feature>
<comment type="similarity">
    <text evidence="2">Belongs to the helicase family. RecQ subfamily.</text>
</comment>
<dbReference type="InterPro" id="IPR002464">
    <property type="entry name" value="DNA/RNA_helicase_DEAH_CS"/>
</dbReference>
<dbReference type="GO" id="GO:0005524">
    <property type="term" value="F:ATP binding"/>
    <property type="evidence" value="ECO:0007669"/>
    <property type="project" value="UniProtKB-KW"/>
</dbReference>
<dbReference type="GO" id="GO:0016787">
    <property type="term" value="F:hydrolase activity"/>
    <property type="evidence" value="ECO:0007669"/>
    <property type="project" value="UniProtKB-KW"/>
</dbReference>
<dbReference type="OrthoDB" id="10261556at2759"/>
<keyword evidence="16" id="KW-1185">Reference proteome</keyword>
<evidence type="ECO:0000313" key="15">
    <source>
        <dbReference type="EMBL" id="UNI14913.1"/>
    </source>
</evidence>
<dbReference type="GO" id="GO:0003677">
    <property type="term" value="F:DNA binding"/>
    <property type="evidence" value="ECO:0007669"/>
    <property type="project" value="UniProtKB-KW"/>
</dbReference>
<dbReference type="Gene3D" id="3.40.50.300">
    <property type="entry name" value="P-loop containing nucleotide triphosphate hydrolases"/>
    <property type="match status" value="2"/>
</dbReference>
<feature type="compositionally biased region" description="Polar residues" evidence="12">
    <location>
        <begin position="1621"/>
        <end position="1632"/>
    </location>
</feature>
<evidence type="ECO:0000256" key="2">
    <source>
        <dbReference type="ARBA" id="ARBA00005446"/>
    </source>
</evidence>
<dbReference type="SUPFAM" id="SSF52540">
    <property type="entry name" value="P-loop containing nucleoside triphosphate hydrolases"/>
    <property type="match status" value="1"/>
</dbReference>
<feature type="compositionally biased region" description="Polar residues" evidence="12">
    <location>
        <begin position="111"/>
        <end position="124"/>
    </location>
</feature>
<organism evidence="15 16">
    <name type="scientific">Purpureocillium takamizusanense</name>
    <dbReference type="NCBI Taxonomy" id="2060973"/>
    <lineage>
        <taxon>Eukaryota</taxon>
        <taxon>Fungi</taxon>
        <taxon>Dikarya</taxon>
        <taxon>Ascomycota</taxon>
        <taxon>Pezizomycotina</taxon>
        <taxon>Sordariomycetes</taxon>
        <taxon>Hypocreomycetidae</taxon>
        <taxon>Hypocreales</taxon>
        <taxon>Ophiocordycipitaceae</taxon>
        <taxon>Purpureocillium</taxon>
    </lineage>
</organism>
<evidence type="ECO:0000256" key="9">
    <source>
        <dbReference type="ARBA" id="ARBA00023242"/>
    </source>
</evidence>
<dbReference type="PROSITE" id="PS00690">
    <property type="entry name" value="DEAH_ATP_HELICASE"/>
    <property type="match status" value="1"/>
</dbReference>
<dbReference type="GO" id="GO:0005737">
    <property type="term" value="C:cytoplasm"/>
    <property type="evidence" value="ECO:0007669"/>
    <property type="project" value="TreeGrafter"/>
</dbReference>
<dbReference type="FunFam" id="3.40.50.300:FF:000537">
    <property type="entry name" value="Bloom syndrome RecQ-like helicase"/>
    <property type="match status" value="1"/>
</dbReference>
<feature type="compositionally biased region" description="Polar residues" evidence="12">
    <location>
        <begin position="1377"/>
        <end position="1388"/>
    </location>
</feature>
<feature type="region of interest" description="Disordered" evidence="12">
    <location>
        <begin position="1607"/>
        <end position="1706"/>
    </location>
</feature>
<evidence type="ECO:0000313" key="16">
    <source>
        <dbReference type="Proteomes" id="UP000829364"/>
    </source>
</evidence>
<comment type="catalytic activity">
    <reaction evidence="10">
        <text>Couples ATP hydrolysis with the unwinding of duplex DNA by translocating in the 3'-5' direction.</text>
        <dbReference type="EC" id="5.6.2.4"/>
    </reaction>
</comment>
<evidence type="ECO:0000256" key="11">
    <source>
        <dbReference type="ARBA" id="ARBA00034808"/>
    </source>
</evidence>
<dbReference type="NCBIfam" id="TIGR00614">
    <property type="entry name" value="recQ_fam"/>
    <property type="match status" value="1"/>
</dbReference>
<gene>
    <name evidence="15" type="primary">SGS1</name>
    <name evidence="15" type="ORF">JDV02_010835</name>
</gene>
<dbReference type="CDD" id="cd17920">
    <property type="entry name" value="DEXHc_RecQ"/>
    <property type="match status" value="1"/>
</dbReference>
<evidence type="ECO:0000256" key="8">
    <source>
        <dbReference type="ARBA" id="ARBA00023235"/>
    </source>
</evidence>
<dbReference type="Pfam" id="PF00271">
    <property type="entry name" value="Helicase_C"/>
    <property type="match status" value="1"/>
</dbReference>
<dbReference type="GO" id="GO:0005694">
    <property type="term" value="C:chromosome"/>
    <property type="evidence" value="ECO:0007669"/>
    <property type="project" value="TreeGrafter"/>
</dbReference>
<dbReference type="GO" id="GO:0043138">
    <property type="term" value="F:3'-5' DNA helicase activity"/>
    <property type="evidence" value="ECO:0007669"/>
    <property type="project" value="UniProtKB-EC"/>
</dbReference>
<dbReference type="PANTHER" id="PTHR13710:SF153">
    <property type="entry name" value="RECQ-LIKE DNA HELICASE BLM"/>
    <property type="match status" value="1"/>
</dbReference>
<sequence>MTRNNLSEHITWLLQNVALTKPPAPSFPGITDPSSLEASQSQGRGSQSLPARAAALDRSAPNRPPPPGPARDSAWPAVNALPVTYEVTVEDHSMGRMTSTTKSKKPLLVSQRGQQPLTPSATNDGQERPYRDGGGSRVSRVKLGSSPSKVAPRRYASPDFKVDLSDFDADGLECMDLTNTTTGSAESLEFGEDVRLWDDETATWSPLPSSRGSKKRKSDGITRDEPGPDDSFPDIYHVLGTDPPASTPGNRSTVRRDGLTGSVKQRPARHTPGQLQGSHSATSKATNSIPSLGQVMSSPSKRAASRRDAAEMNQTPTKSTPRPSGSSKKQRVLPEPGFSSEDEGRLEMARPRSVERNDYIPDSEDEFVTPPSHNITARSSREPPPKSSREEVPSVPGASSRPPDTSTTRVVSPPRVPLLDSSLISIGSDSREIGVGLGSDSRPDLLVPSELGPSSASQSPKLLSHLSENPQALATGHALLESRIRQNGQDFMRAINERWPKERRNEVKAEKERLIKQQKAVKNLTDAMKSYTDLCVQRESLAKRIAQSYADGIDTEDDEVQLDDLTEVVELKEDELNRIITDAGLDESSFIQPAHGSSSGSTGSRGPVVFGTQSPSVDPHETSRPSRVSPNSNPVGTQVIHQTQMSGASQSRVWNQPIQAAPSMPRSSLISQEGEDATMRPFPRELPTTSRAARRPQPAPPMFEESAADIAAAEDFYSEVDEPDVQHLPTLQHRKTHLEARHHTPKKHGHLTSDNFSDFGDDAEMLELVRDCETRESVVPRHVFSETSGNAGPVSRRTPSKRQAAPIIPDLSIPPELMRHSWSPEVQKMLKDRFRMKGFRQNQLQAINATLSGEDAFVLMPTGGGKSLCYQLPAVVRSGKTRGVTIVVSPLLSLMQDQVDHMKALGIQAVAFNGECSAEYKRQVMSAFSERSPEHFIELLYVTPEMVSKNAAFNNAMQNLYRRGKFARLVIDEAHCVSQWGHDFRPDYKTLGQVRLKFPEVPVMALTATATQNVIVDIKHNLGMVNCQIFSQSFNRPNLYYEVRPKGTNASATEKIATLINSKYPGVTGIVYTISRKQAENVASALCDHGIAARHYHAAIEPSEKVAVQTAWQKGSVKVVVATIAFGMGIDKPDVRFVVHHGLPKSLEGYYQETGRAGRDGKPSDCILFYGKGDIRVLKKLIADGDGNAEQIERQMAMLNRVTAFCDNKSDCRRTEILRYFGEDFTPSQCHQSCDNCQAGLVFEQKDVSDYAIAAIRVVQNQRRLTTNQCADILTGKKYPANEQKNSTEQYGMARDIKRHEVIRIIDRLSAEKAFREENVVGNYGMAIQYLQMGPTARLFLTGQRKLMLTVEVTDDKSSKSTKSKAKKTTKKKATDQENATIQSTYVSSPAERRKRRSRAVESEDEDEFPVTAHGYRNDGFVISDDDMHDDDNDDNDEEAFAPLPQHRPAKPPARKAMTPAPGKQLEDLSELHQDLVNGFVLEAQKVEEQIRNKKELRRPLFTERDFRQMAIKWTTTLDQMARIPGIDPDKVREHGPRLLPLLRKHYDFYQQTVGVDGESDQDQGQEIVDLISSDIEMDEDMAEAEDSHYFTERPRPEVQAFHERLQGLNSQQQQQQQQQASHSRPKSSYKSGGNRRFSGKKWQKKGGGVPSKRKASGGFGRKSGGSSSAAAGSSSWATAGGSGAGSKRDGKIVKKSGGGIGLMPM</sequence>
<keyword evidence="7" id="KW-0238">DNA-binding</keyword>
<feature type="compositionally biased region" description="Low complexity" evidence="12">
    <location>
        <begin position="418"/>
        <end position="428"/>
    </location>
</feature>
<dbReference type="RefSeq" id="XP_047838394.1">
    <property type="nucleotide sequence ID" value="XM_047992572.1"/>
</dbReference>
<dbReference type="EMBL" id="CP086354">
    <property type="protein sequence ID" value="UNI14913.1"/>
    <property type="molecule type" value="Genomic_DNA"/>
</dbReference>
<dbReference type="CDD" id="cd18794">
    <property type="entry name" value="SF2_C_RecQ"/>
    <property type="match status" value="1"/>
</dbReference>
<feature type="compositionally biased region" description="Low complexity" evidence="12">
    <location>
        <begin position="625"/>
        <end position="635"/>
    </location>
</feature>
<dbReference type="GeneID" id="72072752"/>
<feature type="compositionally biased region" description="Basic and acidic residues" evidence="12">
    <location>
        <begin position="342"/>
        <end position="359"/>
    </location>
</feature>
<feature type="compositionally biased region" description="Polar residues" evidence="12">
    <location>
        <begin position="273"/>
        <end position="300"/>
    </location>
</feature>
<dbReference type="InterPro" id="IPR036388">
    <property type="entry name" value="WH-like_DNA-bd_sf"/>
</dbReference>
<dbReference type="InterPro" id="IPR036390">
    <property type="entry name" value="WH_DNA-bd_sf"/>
</dbReference>
<feature type="compositionally biased region" description="Low complexity" evidence="12">
    <location>
        <begin position="596"/>
        <end position="606"/>
    </location>
</feature>
<evidence type="ECO:0000256" key="4">
    <source>
        <dbReference type="ARBA" id="ARBA00022801"/>
    </source>
</evidence>
<dbReference type="InterPro" id="IPR027417">
    <property type="entry name" value="P-loop_NTPase"/>
</dbReference>
<keyword evidence="9" id="KW-0539">Nucleus</keyword>
<dbReference type="KEGG" id="ptkz:JDV02_010835"/>
<dbReference type="SUPFAM" id="SSF46785">
    <property type="entry name" value="Winged helix' DNA-binding domain"/>
    <property type="match status" value="1"/>
</dbReference>
<keyword evidence="4 15" id="KW-0378">Hydrolase</keyword>
<feature type="compositionally biased region" description="Polar residues" evidence="12">
    <location>
        <begin position="32"/>
        <end position="49"/>
    </location>
</feature>
<feature type="region of interest" description="Disordered" evidence="12">
    <location>
        <begin position="91"/>
        <end position="154"/>
    </location>
</feature>
<feature type="region of interest" description="Disordered" evidence="12">
    <location>
        <begin position="589"/>
        <end position="637"/>
    </location>
</feature>
<dbReference type="GO" id="GO:0000724">
    <property type="term" value="P:double-strand break repair via homologous recombination"/>
    <property type="evidence" value="ECO:0007669"/>
    <property type="project" value="TreeGrafter"/>
</dbReference>
<dbReference type="Pfam" id="PF16124">
    <property type="entry name" value="RecQ_Zn_bind"/>
    <property type="match status" value="1"/>
</dbReference>
<dbReference type="PANTHER" id="PTHR13710">
    <property type="entry name" value="DNA HELICASE RECQ FAMILY MEMBER"/>
    <property type="match status" value="1"/>
</dbReference>
<feature type="compositionally biased region" description="Basic residues" evidence="12">
    <location>
        <begin position="1360"/>
        <end position="1372"/>
    </location>
</feature>
<evidence type="ECO:0000256" key="1">
    <source>
        <dbReference type="ARBA" id="ARBA00004123"/>
    </source>
</evidence>
<dbReference type="Pfam" id="PF00270">
    <property type="entry name" value="DEAD"/>
    <property type="match status" value="1"/>
</dbReference>
<feature type="domain" description="Helicase ATP-binding" evidence="13">
    <location>
        <begin position="847"/>
        <end position="1028"/>
    </location>
</feature>
<dbReference type="PROSITE" id="PS51192">
    <property type="entry name" value="HELICASE_ATP_BIND_1"/>
    <property type="match status" value="1"/>
</dbReference>
<dbReference type="Proteomes" id="UP000829364">
    <property type="component" value="Chromosome 1"/>
</dbReference>
<accession>A0A9Q8V6P1</accession>
<evidence type="ECO:0000256" key="5">
    <source>
        <dbReference type="ARBA" id="ARBA00022806"/>
    </source>
</evidence>
<dbReference type="FunFam" id="3.40.50.300:FF:001975">
    <property type="entry name" value="ATP-dependent DNA helicase"/>
    <property type="match status" value="1"/>
</dbReference>
<protein>
    <recommendedName>
        <fullName evidence="11">DNA 3'-5' helicase</fullName>
        <ecNumber evidence="11">5.6.2.4</ecNumber>
    </recommendedName>
</protein>
<feature type="compositionally biased region" description="Acidic residues" evidence="12">
    <location>
        <begin position="1424"/>
        <end position="1440"/>
    </location>
</feature>
<dbReference type="Gene3D" id="1.10.10.10">
    <property type="entry name" value="Winged helix-like DNA-binding domain superfamily/Winged helix DNA-binding domain"/>
    <property type="match status" value="1"/>
</dbReference>
<keyword evidence="5 15" id="KW-0347">Helicase</keyword>
<name>A0A9Q8V6P1_9HYPO</name>
<dbReference type="InterPro" id="IPR032284">
    <property type="entry name" value="RecQ_Zn-bd"/>
</dbReference>
<dbReference type="PROSITE" id="PS51194">
    <property type="entry name" value="HELICASE_CTER"/>
    <property type="match status" value="1"/>
</dbReference>
<dbReference type="InterPro" id="IPR001650">
    <property type="entry name" value="Helicase_C-like"/>
</dbReference>
<dbReference type="GO" id="GO:0009378">
    <property type="term" value="F:four-way junction helicase activity"/>
    <property type="evidence" value="ECO:0007669"/>
    <property type="project" value="TreeGrafter"/>
</dbReference>
<dbReference type="EC" id="5.6.2.4" evidence="11"/>
<dbReference type="InterPro" id="IPR014001">
    <property type="entry name" value="Helicase_ATP-bd"/>
</dbReference>
<dbReference type="InterPro" id="IPR004589">
    <property type="entry name" value="DNA_helicase_ATP-dep_RecQ"/>
</dbReference>
<dbReference type="SMART" id="SM00956">
    <property type="entry name" value="RQC"/>
    <property type="match status" value="1"/>
</dbReference>
<feature type="region of interest" description="Disordered" evidence="12">
    <location>
        <begin position="200"/>
        <end position="461"/>
    </location>
</feature>
<feature type="region of interest" description="Disordered" evidence="12">
    <location>
        <begin position="661"/>
        <end position="701"/>
    </location>
</feature>
<feature type="region of interest" description="Disordered" evidence="12">
    <location>
        <begin position="1354"/>
        <end position="1463"/>
    </location>
</feature>
<feature type="compositionally biased region" description="Polar residues" evidence="12">
    <location>
        <begin position="452"/>
        <end position="461"/>
    </location>
</feature>
<evidence type="ECO:0000256" key="3">
    <source>
        <dbReference type="ARBA" id="ARBA00022741"/>
    </source>
</evidence>
<keyword evidence="3" id="KW-0547">Nucleotide-binding</keyword>
<dbReference type="Pfam" id="PF09382">
    <property type="entry name" value="RQC"/>
    <property type="match status" value="1"/>
</dbReference>
<reference evidence="15" key="1">
    <citation type="submission" date="2021-11" db="EMBL/GenBank/DDBJ databases">
        <title>Purpureocillium_takamizusanense_genome.</title>
        <authorList>
            <person name="Nguyen N.-H."/>
        </authorList>
    </citation>
    <scope>NUCLEOTIDE SEQUENCE</scope>
    <source>
        <strain evidence="15">PT3</strain>
    </source>
</reference>
<dbReference type="SMART" id="SM00490">
    <property type="entry name" value="HELICc"/>
    <property type="match status" value="1"/>
</dbReference>